<protein>
    <recommendedName>
        <fullName evidence="3">Small integral membrane protein 8</fullName>
    </recommendedName>
</protein>
<name>A0A6P6YE00_DERPT</name>
<dbReference type="OrthoDB" id="1880105at2759"/>
<evidence type="ECO:0000256" key="7">
    <source>
        <dbReference type="SAM" id="Phobius"/>
    </source>
</evidence>
<evidence type="ECO:0000256" key="4">
    <source>
        <dbReference type="ARBA" id="ARBA00022692"/>
    </source>
</evidence>
<dbReference type="GO" id="GO:0016020">
    <property type="term" value="C:membrane"/>
    <property type="evidence" value="ECO:0007669"/>
    <property type="project" value="UniProtKB-SubCell"/>
</dbReference>
<evidence type="ECO:0000313" key="8">
    <source>
        <dbReference type="Proteomes" id="UP000515146"/>
    </source>
</evidence>
<evidence type="ECO:0000313" key="9">
    <source>
        <dbReference type="RefSeq" id="XP_027203480.1"/>
    </source>
</evidence>
<gene>
    <name evidence="9" type="primary">LOC113797323</name>
</gene>
<organism evidence="8 9">
    <name type="scientific">Dermatophagoides pteronyssinus</name>
    <name type="common">European house dust mite</name>
    <dbReference type="NCBI Taxonomy" id="6956"/>
    <lineage>
        <taxon>Eukaryota</taxon>
        <taxon>Metazoa</taxon>
        <taxon>Ecdysozoa</taxon>
        <taxon>Arthropoda</taxon>
        <taxon>Chelicerata</taxon>
        <taxon>Arachnida</taxon>
        <taxon>Acari</taxon>
        <taxon>Acariformes</taxon>
        <taxon>Sarcoptiformes</taxon>
        <taxon>Astigmata</taxon>
        <taxon>Psoroptidia</taxon>
        <taxon>Analgoidea</taxon>
        <taxon>Pyroglyphidae</taxon>
        <taxon>Dermatophagoidinae</taxon>
        <taxon>Dermatophagoides</taxon>
    </lineage>
</organism>
<evidence type="ECO:0000256" key="2">
    <source>
        <dbReference type="ARBA" id="ARBA00009328"/>
    </source>
</evidence>
<evidence type="ECO:0000256" key="5">
    <source>
        <dbReference type="ARBA" id="ARBA00022989"/>
    </source>
</evidence>
<keyword evidence="4 7" id="KW-0812">Transmembrane</keyword>
<dbReference type="RefSeq" id="XP_027203480.1">
    <property type="nucleotide sequence ID" value="XM_027347679.1"/>
</dbReference>
<reference evidence="9" key="1">
    <citation type="submission" date="2025-08" db="UniProtKB">
        <authorList>
            <consortium name="RefSeq"/>
        </authorList>
    </citation>
    <scope>IDENTIFICATION</scope>
    <source>
        <strain evidence="9">Airmid</strain>
    </source>
</reference>
<dbReference type="Pfam" id="PF14937">
    <property type="entry name" value="DUF4500"/>
    <property type="match status" value="1"/>
</dbReference>
<proteinExistence type="inferred from homology"/>
<dbReference type="PANTHER" id="PTHR14274:SF1">
    <property type="entry name" value="SMALL INTEGRAL MEMBRANE PROTEIN 8"/>
    <property type="match status" value="1"/>
</dbReference>
<evidence type="ECO:0000256" key="1">
    <source>
        <dbReference type="ARBA" id="ARBA00004167"/>
    </source>
</evidence>
<feature type="transmembrane region" description="Helical" evidence="7">
    <location>
        <begin position="37"/>
        <end position="54"/>
    </location>
</feature>
<comment type="subcellular location">
    <subcellularLocation>
        <location evidence="1">Membrane</location>
        <topology evidence="1">Single-pass membrane protein</topology>
    </subcellularLocation>
</comment>
<keyword evidence="6 7" id="KW-0472">Membrane</keyword>
<keyword evidence="5 7" id="KW-1133">Transmembrane helix</keyword>
<dbReference type="FunCoup" id="A0A6P6YE00">
    <property type="interactions" value="38"/>
</dbReference>
<dbReference type="KEGG" id="dpte:113797323"/>
<evidence type="ECO:0000256" key="6">
    <source>
        <dbReference type="ARBA" id="ARBA00023136"/>
    </source>
</evidence>
<dbReference type="InterPro" id="IPR026686">
    <property type="entry name" value="UPF0708"/>
</dbReference>
<dbReference type="PANTHER" id="PTHR14274">
    <property type="entry name" value="SMALL INTEGRAL MEMBRANE PROTEIN 8"/>
    <property type="match status" value="1"/>
</dbReference>
<sequence>MSDSKSNKTNTNTRFRPDSTAFFRAANFELFVKPNKYVMSIGVISFSLCIFYFYQWNRQVRQQSKTASTYVAVNEDNTETIRSRKSRWD</sequence>
<dbReference type="AlphaFoldDB" id="A0A6P6YE00"/>
<dbReference type="Proteomes" id="UP000515146">
    <property type="component" value="Unplaced"/>
</dbReference>
<comment type="similarity">
    <text evidence="2">Belongs to the SMIM8 family.</text>
</comment>
<dbReference type="InParanoid" id="A0A6P6YE00"/>
<keyword evidence="8" id="KW-1185">Reference proteome</keyword>
<evidence type="ECO:0000256" key="3">
    <source>
        <dbReference type="ARBA" id="ARBA00014451"/>
    </source>
</evidence>
<dbReference type="OMA" id="YMHATRE"/>
<accession>A0A6P6YE00</accession>